<evidence type="ECO:0000313" key="3">
    <source>
        <dbReference type="Proteomes" id="UP000054018"/>
    </source>
</evidence>
<gene>
    <name evidence="2" type="ORF">PISMIDRAFT_688137</name>
</gene>
<protein>
    <submittedName>
        <fullName evidence="2">Uncharacterized protein</fullName>
    </submittedName>
</protein>
<evidence type="ECO:0000313" key="2">
    <source>
        <dbReference type="EMBL" id="KIK14196.1"/>
    </source>
</evidence>
<name>A0A0C9YBL7_9AGAM</name>
<sequence length="235" mass="25374">MEPLSGLPFTNEQLKEAGLLGEGVSESVKQVLKTMAEHSGLIELSLFTLQCLNSNYKSLSSPASPTTGDASTASSTLPIASNTTAVAPNGLSDQERTTYYHGISPDPPELLYCSDFPDNPFPKPVGRFHHLPTESVHGVFGTPLNPVWHTVHPQICNVLKARKIRYSSINTVRFVTHSEDNTDSLGPIVIWILVYPNTTTAKDAHDASADILAILEANGVKGAVVEWCKAVVVRL</sequence>
<proteinExistence type="predicted"/>
<dbReference type="OrthoDB" id="3364808at2759"/>
<dbReference type="EMBL" id="KN833950">
    <property type="protein sequence ID" value="KIK14196.1"/>
    <property type="molecule type" value="Genomic_DNA"/>
</dbReference>
<dbReference type="Proteomes" id="UP000054018">
    <property type="component" value="Unassembled WGS sequence"/>
</dbReference>
<dbReference type="HOGENOM" id="CLU_100321_0_0_1"/>
<dbReference type="AlphaFoldDB" id="A0A0C9YBL7"/>
<reference evidence="3" key="2">
    <citation type="submission" date="2015-01" db="EMBL/GenBank/DDBJ databases">
        <title>Evolutionary Origins and Diversification of the Mycorrhizal Mutualists.</title>
        <authorList>
            <consortium name="DOE Joint Genome Institute"/>
            <consortium name="Mycorrhizal Genomics Consortium"/>
            <person name="Kohler A."/>
            <person name="Kuo A."/>
            <person name="Nagy L.G."/>
            <person name="Floudas D."/>
            <person name="Copeland A."/>
            <person name="Barry K.W."/>
            <person name="Cichocki N."/>
            <person name="Veneault-Fourrey C."/>
            <person name="LaButti K."/>
            <person name="Lindquist E.A."/>
            <person name="Lipzen A."/>
            <person name="Lundell T."/>
            <person name="Morin E."/>
            <person name="Murat C."/>
            <person name="Riley R."/>
            <person name="Ohm R."/>
            <person name="Sun H."/>
            <person name="Tunlid A."/>
            <person name="Henrissat B."/>
            <person name="Grigoriev I.V."/>
            <person name="Hibbett D.S."/>
            <person name="Martin F."/>
        </authorList>
    </citation>
    <scope>NUCLEOTIDE SEQUENCE [LARGE SCALE GENOMIC DNA]</scope>
    <source>
        <strain evidence="3">441</strain>
    </source>
</reference>
<organism evidence="2 3">
    <name type="scientific">Pisolithus microcarpus 441</name>
    <dbReference type="NCBI Taxonomy" id="765257"/>
    <lineage>
        <taxon>Eukaryota</taxon>
        <taxon>Fungi</taxon>
        <taxon>Dikarya</taxon>
        <taxon>Basidiomycota</taxon>
        <taxon>Agaricomycotina</taxon>
        <taxon>Agaricomycetes</taxon>
        <taxon>Agaricomycetidae</taxon>
        <taxon>Boletales</taxon>
        <taxon>Sclerodermatineae</taxon>
        <taxon>Pisolithaceae</taxon>
        <taxon>Pisolithus</taxon>
    </lineage>
</organism>
<reference evidence="2 3" key="1">
    <citation type="submission" date="2014-04" db="EMBL/GenBank/DDBJ databases">
        <authorList>
            <consortium name="DOE Joint Genome Institute"/>
            <person name="Kuo A."/>
            <person name="Kohler A."/>
            <person name="Costa M.D."/>
            <person name="Nagy L.G."/>
            <person name="Floudas D."/>
            <person name="Copeland A."/>
            <person name="Barry K.W."/>
            <person name="Cichocki N."/>
            <person name="Veneault-Fourrey C."/>
            <person name="LaButti K."/>
            <person name="Lindquist E.A."/>
            <person name="Lipzen A."/>
            <person name="Lundell T."/>
            <person name="Morin E."/>
            <person name="Murat C."/>
            <person name="Sun H."/>
            <person name="Tunlid A."/>
            <person name="Henrissat B."/>
            <person name="Grigoriev I.V."/>
            <person name="Hibbett D.S."/>
            <person name="Martin F."/>
            <person name="Nordberg H.P."/>
            <person name="Cantor M.N."/>
            <person name="Hua S.X."/>
        </authorList>
    </citation>
    <scope>NUCLEOTIDE SEQUENCE [LARGE SCALE GENOMIC DNA]</scope>
    <source>
        <strain evidence="2 3">441</strain>
    </source>
</reference>
<evidence type="ECO:0000256" key="1">
    <source>
        <dbReference type="SAM" id="MobiDB-lite"/>
    </source>
</evidence>
<accession>A0A0C9YBL7</accession>
<keyword evidence="3" id="KW-1185">Reference proteome</keyword>
<feature type="region of interest" description="Disordered" evidence="1">
    <location>
        <begin position="81"/>
        <end position="100"/>
    </location>
</feature>